<gene>
    <name evidence="2" type="ORF">OOZ53_21630</name>
</gene>
<evidence type="ECO:0000313" key="2">
    <source>
        <dbReference type="EMBL" id="MDA4847974.1"/>
    </source>
</evidence>
<dbReference type="RefSeq" id="WP_271091816.1">
    <property type="nucleotide sequence ID" value="NZ_JAPJZH010000017.1"/>
</dbReference>
<feature type="region of interest" description="Disordered" evidence="1">
    <location>
        <begin position="60"/>
        <end position="86"/>
    </location>
</feature>
<feature type="compositionally biased region" description="Basic and acidic residues" evidence="1">
    <location>
        <begin position="63"/>
        <end position="86"/>
    </location>
</feature>
<evidence type="ECO:0000313" key="3">
    <source>
        <dbReference type="Proteomes" id="UP001148313"/>
    </source>
</evidence>
<reference evidence="2" key="1">
    <citation type="submission" date="2022-11" db="EMBL/GenBank/DDBJ databases">
        <title>Hoeflea poritis sp. nov., isolated from scleractinian coral Porites lutea.</title>
        <authorList>
            <person name="Zhang G."/>
            <person name="Wei Q."/>
            <person name="Cai L."/>
        </authorList>
    </citation>
    <scope>NUCLEOTIDE SEQUENCE</scope>
    <source>
        <strain evidence="2">E7-10</strain>
    </source>
</reference>
<keyword evidence="3" id="KW-1185">Reference proteome</keyword>
<sequence length="138" mass="14490">MTTGNGDRSVKAGNAVGSQIITGDNNTAIMKGITVQWPQAENVSIADEIAALKADLASLRSPEQSKLERALEDASEEAGKAEPDKDEIGGAIERVIKYAKKADDLSSQAEKLAPRFAAIIAWLGPTWNKLAGMIGLGA</sequence>
<protein>
    <submittedName>
        <fullName evidence="2">Uncharacterized protein</fullName>
    </submittedName>
</protein>
<proteinExistence type="predicted"/>
<dbReference type="EMBL" id="JAPJZH010000017">
    <property type="protein sequence ID" value="MDA4847974.1"/>
    <property type="molecule type" value="Genomic_DNA"/>
</dbReference>
<dbReference type="Proteomes" id="UP001148313">
    <property type="component" value="Unassembled WGS sequence"/>
</dbReference>
<organism evidence="2 3">
    <name type="scientific">Hoeflea poritis</name>
    <dbReference type="NCBI Taxonomy" id="2993659"/>
    <lineage>
        <taxon>Bacteria</taxon>
        <taxon>Pseudomonadati</taxon>
        <taxon>Pseudomonadota</taxon>
        <taxon>Alphaproteobacteria</taxon>
        <taxon>Hyphomicrobiales</taxon>
        <taxon>Rhizobiaceae</taxon>
        <taxon>Hoeflea</taxon>
    </lineage>
</organism>
<comment type="caution">
    <text evidence="2">The sequence shown here is derived from an EMBL/GenBank/DDBJ whole genome shotgun (WGS) entry which is preliminary data.</text>
</comment>
<name>A0ABT4VTN6_9HYPH</name>
<accession>A0ABT4VTN6</accession>
<evidence type="ECO:0000256" key="1">
    <source>
        <dbReference type="SAM" id="MobiDB-lite"/>
    </source>
</evidence>